<keyword evidence="9" id="KW-1185">Reference proteome</keyword>
<keyword evidence="3 6" id="KW-0812">Transmembrane</keyword>
<dbReference type="InterPro" id="IPR004477">
    <property type="entry name" value="ComEC_N"/>
</dbReference>
<evidence type="ECO:0000256" key="6">
    <source>
        <dbReference type="SAM" id="Phobius"/>
    </source>
</evidence>
<gene>
    <name evidence="8" type="ORF">L0M17_09970</name>
</gene>
<feature type="transmembrane region" description="Helical" evidence="6">
    <location>
        <begin position="45"/>
        <end position="65"/>
    </location>
</feature>
<evidence type="ECO:0000256" key="5">
    <source>
        <dbReference type="ARBA" id="ARBA00023136"/>
    </source>
</evidence>
<evidence type="ECO:0000256" key="4">
    <source>
        <dbReference type="ARBA" id="ARBA00022989"/>
    </source>
</evidence>
<dbReference type="PANTHER" id="PTHR30619:SF1">
    <property type="entry name" value="RECOMBINATION PROTEIN 2"/>
    <property type="match status" value="1"/>
</dbReference>
<accession>A0ABS9U0U2</accession>
<keyword evidence="2" id="KW-1003">Cell membrane</keyword>
<name>A0ABS9U0U2_9MICC</name>
<evidence type="ECO:0000256" key="3">
    <source>
        <dbReference type="ARBA" id="ARBA00022692"/>
    </source>
</evidence>
<dbReference type="EMBL" id="JAKZBV010000001">
    <property type="protein sequence ID" value="MCH6470299.1"/>
    <property type="molecule type" value="Genomic_DNA"/>
</dbReference>
<comment type="caution">
    <text evidence="8">The sequence shown here is derived from an EMBL/GenBank/DDBJ whole genome shotgun (WGS) entry which is preliminary data.</text>
</comment>
<dbReference type="Pfam" id="PF03772">
    <property type="entry name" value="Competence"/>
    <property type="match status" value="1"/>
</dbReference>
<protein>
    <submittedName>
        <fullName evidence="8">ComEC/Rec2 family competence protein</fullName>
    </submittedName>
</protein>
<evidence type="ECO:0000313" key="8">
    <source>
        <dbReference type="EMBL" id="MCH6470299.1"/>
    </source>
</evidence>
<organism evidence="8 9">
    <name type="scientific">Sinomonas terrae</name>
    <dbReference type="NCBI Taxonomy" id="2908838"/>
    <lineage>
        <taxon>Bacteria</taxon>
        <taxon>Bacillati</taxon>
        <taxon>Actinomycetota</taxon>
        <taxon>Actinomycetes</taxon>
        <taxon>Micrococcales</taxon>
        <taxon>Micrococcaceae</taxon>
        <taxon>Sinomonas</taxon>
    </lineage>
</organism>
<evidence type="ECO:0000256" key="2">
    <source>
        <dbReference type="ARBA" id="ARBA00022475"/>
    </source>
</evidence>
<feature type="transmembrane region" description="Helical" evidence="6">
    <location>
        <begin position="140"/>
        <end position="158"/>
    </location>
</feature>
<feature type="transmembrane region" description="Helical" evidence="6">
    <location>
        <begin position="72"/>
        <end position="88"/>
    </location>
</feature>
<reference evidence="8 9" key="1">
    <citation type="submission" date="2022-03" db="EMBL/GenBank/DDBJ databases">
        <title>Sinomonas sp. isolated from a soil.</title>
        <authorList>
            <person name="Han J."/>
            <person name="Kim D.-U."/>
        </authorList>
    </citation>
    <scope>NUCLEOTIDE SEQUENCE [LARGE SCALE GENOMIC DNA]</scope>
    <source>
        <strain evidence="8 9">5-5</strain>
    </source>
</reference>
<evidence type="ECO:0000313" key="9">
    <source>
        <dbReference type="Proteomes" id="UP001202922"/>
    </source>
</evidence>
<dbReference type="RefSeq" id="WP_241053802.1">
    <property type="nucleotide sequence ID" value="NZ_JAKZBV010000001.1"/>
</dbReference>
<evidence type="ECO:0000256" key="1">
    <source>
        <dbReference type="ARBA" id="ARBA00004651"/>
    </source>
</evidence>
<dbReference type="PANTHER" id="PTHR30619">
    <property type="entry name" value="DNA INTERNALIZATION/COMPETENCE PROTEIN COMEC/REC2"/>
    <property type="match status" value="1"/>
</dbReference>
<evidence type="ECO:0000259" key="7">
    <source>
        <dbReference type="Pfam" id="PF03772"/>
    </source>
</evidence>
<proteinExistence type="predicted"/>
<dbReference type="Proteomes" id="UP001202922">
    <property type="component" value="Unassembled WGS sequence"/>
</dbReference>
<feature type="transmembrane region" description="Helical" evidence="6">
    <location>
        <begin position="170"/>
        <end position="191"/>
    </location>
</feature>
<keyword evidence="4 6" id="KW-1133">Transmembrane helix</keyword>
<dbReference type="InterPro" id="IPR052159">
    <property type="entry name" value="Competence_DNA_uptake"/>
</dbReference>
<keyword evidence="5 6" id="KW-0472">Membrane</keyword>
<comment type="subcellular location">
    <subcellularLocation>
        <location evidence="1">Cell membrane</location>
        <topology evidence="1">Multi-pass membrane protein</topology>
    </subcellularLocation>
</comment>
<feature type="transmembrane region" description="Helical" evidence="6">
    <location>
        <begin position="197"/>
        <end position="222"/>
    </location>
</feature>
<feature type="transmembrane region" description="Helical" evidence="6">
    <location>
        <begin position="264"/>
        <end position="285"/>
    </location>
</feature>
<sequence length="291" mass="28992">MLRTNAAWLPANAAGLVPALAVGDRSRLDPELEGSLRVAGLTHLTAVSGANFAILLGTVVLGLRALRVPRKVVHAVCGAVLVCFVWIVGPEPSVLRAGAMGVVSLVALASGRTGAGAAALSAAVIAVVLTDPALSVSFGFALSVLATLGITLLARPLAARLSARLPPWLAAALSVPLSAQLLCGPVLVLLGPSFQTWSLAANLVVAPLVPPITVAATLALAAGPLCPPLAWAATAIAGLPAELLAGAAQAFANLPGARLPWAEGPVGAVAMALGSAATTALVWGLGHRRRT</sequence>
<dbReference type="NCBIfam" id="TIGR00360">
    <property type="entry name" value="ComEC_N-term"/>
    <property type="match status" value="1"/>
</dbReference>
<feature type="domain" description="ComEC/Rec2-related protein" evidence="7">
    <location>
        <begin position="20"/>
        <end position="284"/>
    </location>
</feature>